<organism evidence="2 3">
    <name type="scientific">Elysia crispata</name>
    <name type="common">lettuce slug</name>
    <dbReference type="NCBI Taxonomy" id="231223"/>
    <lineage>
        <taxon>Eukaryota</taxon>
        <taxon>Metazoa</taxon>
        <taxon>Spiralia</taxon>
        <taxon>Lophotrochozoa</taxon>
        <taxon>Mollusca</taxon>
        <taxon>Gastropoda</taxon>
        <taxon>Heterobranchia</taxon>
        <taxon>Euthyneura</taxon>
        <taxon>Panpulmonata</taxon>
        <taxon>Sacoglossa</taxon>
        <taxon>Placobranchoidea</taxon>
        <taxon>Plakobranchidae</taxon>
        <taxon>Elysia</taxon>
    </lineage>
</organism>
<comment type="caution">
    <text evidence="2">The sequence shown here is derived from an EMBL/GenBank/DDBJ whole genome shotgun (WGS) entry which is preliminary data.</text>
</comment>
<evidence type="ECO:0000313" key="3">
    <source>
        <dbReference type="Proteomes" id="UP001283361"/>
    </source>
</evidence>
<protein>
    <submittedName>
        <fullName evidence="2">Uncharacterized protein</fullName>
    </submittedName>
</protein>
<feature type="region of interest" description="Disordered" evidence="1">
    <location>
        <begin position="32"/>
        <end position="53"/>
    </location>
</feature>
<proteinExistence type="predicted"/>
<evidence type="ECO:0000313" key="2">
    <source>
        <dbReference type="EMBL" id="KAK3766494.1"/>
    </source>
</evidence>
<reference evidence="2" key="1">
    <citation type="journal article" date="2023" name="G3 (Bethesda)">
        <title>A reference genome for the long-term kleptoplast-retaining sea slug Elysia crispata morphotype clarki.</title>
        <authorList>
            <person name="Eastman K.E."/>
            <person name="Pendleton A.L."/>
            <person name="Shaikh M.A."/>
            <person name="Suttiyut T."/>
            <person name="Ogas R."/>
            <person name="Tomko P."/>
            <person name="Gavelis G."/>
            <person name="Widhalm J.R."/>
            <person name="Wisecaver J.H."/>
        </authorList>
    </citation>
    <scope>NUCLEOTIDE SEQUENCE</scope>
    <source>
        <strain evidence="2">ECLA1</strain>
    </source>
</reference>
<accession>A0AAE0ZBT4</accession>
<dbReference type="Proteomes" id="UP001283361">
    <property type="component" value="Unassembled WGS sequence"/>
</dbReference>
<name>A0AAE0ZBT4_9GAST</name>
<keyword evidence="3" id="KW-1185">Reference proteome</keyword>
<dbReference type="AlphaFoldDB" id="A0AAE0ZBT4"/>
<feature type="compositionally biased region" description="Basic and acidic residues" evidence="1">
    <location>
        <begin position="32"/>
        <end position="51"/>
    </location>
</feature>
<gene>
    <name evidence="2" type="ORF">RRG08_059312</name>
</gene>
<dbReference type="EMBL" id="JAWDGP010004222">
    <property type="protein sequence ID" value="KAK3766494.1"/>
    <property type="molecule type" value="Genomic_DNA"/>
</dbReference>
<evidence type="ECO:0000256" key="1">
    <source>
        <dbReference type="SAM" id="MobiDB-lite"/>
    </source>
</evidence>
<sequence>MGRDCSDELRNKDNGIQRWAKNRMFGNNIKMGEKEEGREGMTEKMGERDKEEEIDTQTVNRIEIKSGGIGQRKRQRVKEHCEGQAIISAPYELAKG</sequence>